<evidence type="ECO:0000256" key="1">
    <source>
        <dbReference type="ARBA" id="ARBA00003943"/>
    </source>
</evidence>
<dbReference type="Gene3D" id="3.40.50.720">
    <property type="entry name" value="NAD(P)-binding Rossmann-like Domain"/>
    <property type="match status" value="2"/>
</dbReference>
<evidence type="ECO:0000313" key="11">
    <source>
        <dbReference type="EMBL" id="GAA4094294.1"/>
    </source>
</evidence>
<feature type="domain" description="Alanine dehydrogenase/pyridine nucleotide transhydrogenase N-terminal" evidence="10">
    <location>
        <begin position="4"/>
        <end position="139"/>
    </location>
</feature>
<reference evidence="12" key="1">
    <citation type="journal article" date="2019" name="Int. J. Syst. Evol. Microbiol.">
        <title>The Global Catalogue of Microorganisms (GCM) 10K type strain sequencing project: providing services to taxonomists for standard genome sequencing and annotation.</title>
        <authorList>
            <consortium name="The Broad Institute Genomics Platform"/>
            <consortium name="The Broad Institute Genome Sequencing Center for Infectious Disease"/>
            <person name="Wu L."/>
            <person name="Ma J."/>
        </authorList>
    </citation>
    <scope>NUCLEOTIDE SEQUENCE [LARGE SCALE GENOMIC DNA]</scope>
    <source>
        <strain evidence="12">JCM 17304</strain>
    </source>
</reference>
<dbReference type="PANTHER" id="PTHR10160:SF19">
    <property type="entry name" value="PROTON-TRANSLOCATING NAD(P)(+) TRANSHYDROGENASE"/>
    <property type="match status" value="1"/>
</dbReference>
<dbReference type="InterPro" id="IPR007698">
    <property type="entry name" value="AlaDH/PNT_NAD(H)-bd"/>
</dbReference>
<comment type="similarity">
    <text evidence="2">Belongs to the AlaDH/PNT family.</text>
</comment>
<dbReference type="Pfam" id="PF01262">
    <property type="entry name" value="AlaDh_PNT_C"/>
    <property type="match status" value="1"/>
</dbReference>
<dbReference type="Pfam" id="PF05222">
    <property type="entry name" value="AlaDh_PNT_N"/>
    <property type="match status" value="1"/>
</dbReference>
<dbReference type="EMBL" id="BAABDM010000002">
    <property type="protein sequence ID" value="GAA4094294.1"/>
    <property type="molecule type" value="Genomic_DNA"/>
</dbReference>
<dbReference type="Proteomes" id="UP001500392">
    <property type="component" value="Unassembled WGS sequence"/>
</dbReference>
<evidence type="ECO:0000256" key="5">
    <source>
        <dbReference type="ARBA" id="ARBA00022857"/>
    </source>
</evidence>
<evidence type="ECO:0000256" key="6">
    <source>
        <dbReference type="ARBA" id="ARBA00022967"/>
    </source>
</evidence>
<evidence type="ECO:0000256" key="3">
    <source>
        <dbReference type="ARBA" id="ARBA00012943"/>
    </source>
</evidence>
<keyword evidence="6" id="KW-1278">Translocase</keyword>
<comment type="caution">
    <text evidence="11">The sequence shown here is derived from an EMBL/GenBank/DDBJ whole genome shotgun (WGS) entry which is preliminary data.</text>
</comment>
<dbReference type="SUPFAM" id="SSF51735">
    <property type="entry name" value="NAD(P)-binding Rossmann-fold domains"/>
    <property type="match status" value="1"/>
</dbReference>
<evidence type="ECO:0000256" key="2">
    <source>
        <dbReference type="ARBA" id="ARBA00005689"/>
    </source>
</evidence>
<dbReference type="InterPro" id="IPR007886">
    <property type="entry name" value="AlaDH/PNT_N"/>
</dbReference>
<comment type="function">
    <text evidence="1">The transhydrogenation between NADH and NADP is coupled to respiration and ATP hydrolysis and functions as a proton pump across the membrane.</text>
</comment>
<evidence type="ECO:0000313" key="12">
    <source>
        <dbReference type="Proteomes" id="UP001500392"/>
    </source>
</evidence>
<dbReference type="CDD" id="cd05304">
    <property type="entry name" value="Rubrum_tdh"/>
    <property type="match status" value="1"/>
</dbReference>
<keyword evidence="12" id="KW-1185">Reference proteome</keyword>
<feature type="domain" description="Alanine dehydrogenase/pyridine nucleotide transhydrogenase NAD(H)-binding" evidence="9">
    <location>
        <begin position="148"/>
        <end position="313"/>
    </location>
</feature>
<dbReference type="SMART" id="SM01003">
    <property type="entry name" value="AlaDh_PNT_N"/>
    <property type="match status" value="1"/>
</dbReference>
<sequence>MLIAVAKEVAPSERRVALIPDSIKKLCHLGAQVAVESGAGLGAGFRDIDYSNAGATIVPNREQLLGNADIIVRIHKPSSEDINTYKEGAISISWLDPFNEKDLIQVMQDRNISAISMEMVPRTTRSQKMDALSSQANLAGYVMVSKAMDKLDRILPMMMTPAGTLKPARVFIIGAGVAGLQAIATAKRLGAKVTAFDTRTVVAEQVRSLGAKFLKIDLGETGQTNDGYAVQLSPEQMQLQKDGQKAEIAESNVVITTAQLFGRKPPIIVSADAVAAMQPGSVIVDMAAESGGNVEGSVAGQNIVTDNGVTIIGTGNWANEVPRDASQMYSANVFNLIDEFWNKERKEMYLDFDNDLLGCLITHESNIVNATIRKHYGLED</sequence>
<dbReference type="EC" id="7.1.1.1" evidence="3"/>
<keyword evidence="7" id="KW-0520">NAD</keyword>
<protein>
    <recommendedName>
        <fullName evidence="3">proton-translocating NAD(P)(+) transhydrogenase</fullName>
        <ecNumber evidence="3">7.1.1.1</ecNumber>
    </recommendedName>
</protein>
<evidence type="ECO:0000259" key="9">
    <source>
        <dbReference type="SMART" id="SM01002"/>
    </source>
</evidence>
<dbReference type="PANTHER" id="PTHR10160">
    <property type="entry name" value="NAD(P) TRANSHYDROGENASE"/>
    <property type="match status" value="1"/>
</dbReference>
<gene>
    <name evidence="11" type="ORF">GCM10022414_17840</name>
</gene>
<evidence type="ECO:0000256" key="8">
    <source>
        <dbReference type="ARBA" id="ARBA00048202"/>
    </source>
</evidence>
<dbReference type="RefSeq" id="WP_344934836.1">
    <property type="nucleotide sequence ID" value="NZ_BAABDM010000002.1"/>
</dbReference>
<dbReference type="PROSITE" id="PS00837">
    <property type="entry name" value="ALADH_PNT_2"/>
    <property type="match status" value="1"/>
</dbReference>
<evidence type="ECO:0000256" key="4">
    <source>
        <dbReference type="ARBA" id="ARBA00022741"/>
    </source>
</evidence>
<dbReference type="SUPFAM" id="SSF52283">
    <property type="entry name" value="Formate/glycerate dehydrogenase catalytic domain-like"/>
    <property type="match status" value="1"/>
</dbReference>
<dbReference type="SMART" id="SM01002">
    <property type="entry name" value="AlaDh_PNT_C"/>
    <property type="match status" value="1"/>
</dbReference>
<evidence type="ECO:0000259" key="10">
    <source>
        <dbReference type="SMART" id="SM01003"/>
    </source>
</evidence>
<dbReference type="InterPro" id="IPR008143">
    <property type="entry name" value="Ala_DH/PNT_CS2"/>
</dbReference>
<comment type="catalytic activity">
    <reaction evidence="8">
        <text>NAD(+) + NADPH + H(+)(in) = NADH + NADP(+) + H(+)(out)</text>
        <dbReference type="Rhea" id="RHEA:47992"/>
        <dbReference type="ChEBI" id="CHEBI:15378"/>
        <dbReference type="ChEBI" id="CHEBI:57540"/>
        <dbReference type="ChEBI" id="CHEBI:57783"/>
        <dbReference type="ChEBI" id="CHEBI:57945"/>
        <dbReference type="ChEBI" id="CHEBI:58349"/>
        <dbReference type="EC" id="7.1.1.1"/>
    </reaction>
</comment>
<evidence type="ECO:0000256" key="7">
    <source>
        <dbReference type="ARBA" id="ARBA00023027"/>
    </source>
</evidence>
<name>A0ABP7WQB3_9GAMM</name>
<accession>A0ABP7WQB3</accession>
<dbReference type="InterPro" id="IPR036291">
    <property type="entry name" value="NAD(P)-bd_dom_sf"/>
</dbReference>
<proteinExistence type="inferred from homology"/>
<keyword evidence="4" id="KW-0547">Nucleotide-binding</keyword>
<keyword evidence="5" id="KW-0521">NADP</keyword>
<organism evidence="11 12">
    <name type="scientific">Zhongshania borealis</name>
    <dbReference type="NCBI Taxonomy" id="889488"/>
    <lineage>
        <taxon>Bacteria</taxon>
        <taxon>Pseudomonadati</taxon>
        <taxon>Pseudomonadota</taxon>
        <taxon>Gammaproteobacteria</taxon>
        <taxon>Cellvibrionales</taxon>
        <taxon>Spongiibacteraceae</taxon>
        <taxon>Zhongshania</taxon>
    </lineage>
</organism>